<evidence type="ECO:0000256" key="1">
    <source>
        <dbReference type="ARBA" id="ARBA00022679"/>
    </source>
</evidence>
<organism evidence="2 3">
    <name type="scientific">Roseibium algae</name>
    <dbReference type="NCBI Taxonomy" id="3123038"/>
    <lineage>
        <taxon>Bacteria</taxon>
        <taxon>Pseudomonadati</taxon>
        <taxon>Pseudomonadota</taxon>
        <taxon>Alphaproteobacteria</taxon>
        <taxon>Hyphomicrobiales</taxon>
        <taxon>Stappiaceae</taxon>
        <taxon>Roseibium</taxon>
    </lineage>
</organism>
<dbReference type="InterPro" id="IPR044855">
    <property type="entry name" value="CoA-Trfase_III_dom3_sf"/>
</dbReference>
<keyword evidence="3" id="KW-1185">Reference proteome</keyword>
<dbReference type="EMBL" id="JBAKIA010000012">
    <property type="protein sequence ID" value="MEJ8475682.1"/>
    <property type="molecule type" value="Genomic_DNA"/>
</dbReference>
<dbReference type="InterPro" id="IPR003673">
    <property type="entry name" value="CoA-Trfase_fam_III"/>
</dbReference>
<dbReference type="PANTHER" id="PTHR48207:SF4">
    <property type="entry name" value="BLL6097 PROTEIN"/>
    <property type="match status" value="1"/>
</dbReference>
<dbReference type="SUPFAM" id="SSF89796">
    <property type="entry name" value="CoA-transferase family III (CaiB/BaiF)"/>
    <property type="match status" value="1"/>
</dbReference>
<dbReference type="InterPro" id="IPR050483">
    <property type="entry name" value="CoA-transferase_III_domain"/>
</dbReference>
<keyword evidence="1 2" id="KW-0808">Transferase</keyword>
<accession>A0ABU8TNG4</accession>
<dbReference type="GO" id="GO:0016740">
    <property type="term" value="F:transferase activity"/>
    <property type="evidence" value="ECO:0007669"/>
    <property type="project" value="UniProtKB-KW"/>
</dbReference>
<dbReference type="Pfam" id="PF02515">
    <property type="entry name" value="CoA_transf_3"/>
    <property type="match status" value="1"/>
</dbReference>
<sequence length="380" mass="41015">MTLLPLSGLKVLDFSQFLAGPYAALKLADLGAEVVKVEKAGTGDLSRYLYLTDVKVDGESTIFHAINRNKKSIAVDLKSETDKDALRELVKGADVILQNFRPGVIERLGFGYEDVKAINPKIVYGSVTGYGDEGPWVNLPGQDLLAQARSGVMWLTGSAKDGPVAVGLPIADVLAGAALAHGILALLFRRERHGIGGHTETSLVEVLADLQFEVLTTWFNDGNRPPQRSSQNPAHAYLAAPYGIYQTADGHMAIAMGKLELLAELTGLAPEIAALDAFVERDRIKKALADRLATDSTTVWQQKFEAADIWAAPVMDWQDIGQSGILQTLDMTQDIHRNGLTMKTTRLPFKIDGRRPSSDLAAPELGGANDLLSNGWTQSG</sequence>
<dbReference type="InterPro" id="IPR023606">
    <property type="entry name" value="CoA-Trfase_III_dom_1_sf"/>
</dbReference>
<dbReference type="Gene3D" id="3.30.1540.10">
    <property type="entry name" value="formyl-coa transferase, domain 3"/>
    <property type="match status" value="1"/>
</dbReference>
<proteinExistence type="predicted"/>
<reference evidence="2 3" key="1">
    <citation type="submission" date="2024-02" db="EMBL/GenBank/DDBJ databases">
        <title>Roseibium algae sp. nov., isolated from marine alga (Grateloupia sp.), showing potential in myo-inositol conversion.</title>
        <authorList>
            <person name="Wang Y."/>
        </authorList>
    </citation>
    <scope>NUCLEOTIDE SEQUENCE [LARGE SCALE GENOMIC DNA]</scope>
    <source>
        <strain evidence="2 3">H3510</strain>
    </source>
</reference>
<protein>
    <submittedName>
        <fullName evidence="2">CoA transferase</fullName>
        <ecNumber evidence="2">2.8.3.-</ecNumber>
    </submittedName>
</protein>
<dbReference type="RefSeq" id="WP_340275866.1">
    <property type="nucleotide sequence ID" value="NZ_JBAKIA010000012.1"/>
</dbReference>
<evidence type="ECO:0000313" key="3">
    <source>
        <dbReference type="Proteomes" id="UP001385499"/>
    </source>
</evidence>
<dbReference type="EC" id="2.8.3.-" evidence="2"/>
<evidence type="ECO:0000313" key="2">
    <source>
        <dbReference type="EMBL" id="MEJ8475682.1"/>
    </source>
</evidence>
<gene>
    <name evidence="2" type="ORF">V6575_16435</name>
</gene>
<comment type="caution">
    <text evidence="2">The sequence shown here is derived from an EMBL/GenBank/DDBJ whole genome shotgun (WGS) entry which is preliminary data.</text>
</comment>
<name>A0ABU8TNG4_9HYPH</name>
<dbReference type="Gene3D" id="3.40.50.10540">
    <property type="entry name" value="Crotonobetainyl-coa:carnitine coa-transferase, domain 1"/>
    <property type="match status" value="1"/>
</dbReference>
<dbReference type="PANTHER" id="PTHR48207">
    <property type="entry name" value="SUCCINATE--HYDROXYMETHYLGLUTARATE COA-TRANSFERASE"/>
    <property type="match status" value="1"/>
</dbReference>
<dbReference type="Proteomes" id="UP001385499">
    <property type="component" value="Unassembled WGS sequence"/>
</dbReference>